<keyword evidence="2" id="KW-1185">Reference proteome</keyword>
<dbReference type="EMBL" id="JAPDRP010000024">
    <property type="protein sequence ID" value="KAJ9636776.1"/>
    <property type="molecule type" value="Genomic_DNA"/>
</dbReference>
<name>A0ACC2YN22_9PEZI</name>
<organism evidence="1 2">
    <name type="scientific">Coniosporium tulheliwenetii</name>
    <dbReference type="NCBI Taxonomy" id="3383036"/>
    <lineage>
        <taxon>Eukaryota</taxon>
        <taxon>Fungi</taxon>
        <taxon>Dikarya</taxon>
        <taxon>Ascomycota</taxon>
        <taxon>Pezizomycotina</taxon>
        <taxon>Dothideomycetes</taxon>
        <taxon>Dothideomycetes incertae sedis</taxon>
        <taxon>Coniosporium</taxon>
    </lineage>
</organism>
<protein>
    <submittedName>
        <fullName evidence="1">Uncharacterized protein</fullName>
    </submittedName>
</protein>
<sequence length="341" mass="36673">MSAPPEDDAPSLPDTPTGGKDALAMARIKFIKKRTVGLPPASPPPTPAIPIQTQQKQRATGSADQSTPVAGSQRSRLPRPTLGKGGSVARKRPGRPPKNPGLTISTSAANAEVGSLFDLVQGTPLPGDGIDWHDGKSIAALFMSVHGVRKDTIVSSIDFTELLATANGESSGETQHELDLAKHRQSVAELLYGPPLEERNDYGPTKGVKIEKLLADQMADSDEDDVEPDNSAFHALHGVLKHTIIHELWSAAFDTFADPYYPIQEILSLRPSEIMAIEDAHRKTRDDPTVPPLTTPTPYDVTLALEFLASKGLPSGLLEDWEAVAKEPMVDRFSPAARPRT</sequence>
<evidence type="ECO:0000313" key="2">
    <source>
        <dbReference type="Proteomes" id="UP001172680"/>
    </source>
</evidence>
<dbReference type="Proteomes" id="UP001172680">
    <property type="component" value="Unassembled WGS sequence"/>
</dbReference>
<accession>A0ACC2YN22</accession>
<gene>
    <name evidence="1" type="ORF">H2199_007770</name>
</gene>
<comment type="caution">
    <text evidence="1">The sequence shown here is derived from an EMBL/GenBank/DDBJ whole genome shotgun (WGS) entry which is preliminary data.</text>
</comment>
<proteinExistence type="predicted"/>
<evidence type="ECO:0000313" key="1">
    <source>
        <dbReference type="EMBL" id="KAJ9636776.1"/>
    </source>
</evidence>
<reference evidence="1" key="1">
    <citation type="submission" date="2022-10" db="EMBL/GenBank/DDBJ databases">
        <title>Culturing micro-colonial fungi from biological soil crusts in the Mojave desert and describing Neophaeococcomyces mojavensis, and introducing the new genera and species Taxawa tesnikishii.</title>
        <authorList>
            <person name="Kurbessoian T."/>
            <person name="Stajich J.E."/>
        </authorList>
    </citation>
    <scope>NUCLEOTIDE SEQUENCE</scope>
    <source>
        <strain evidence="1">JES_115</strain>
    </source>
</reference>